<evidence type="ECO:0000313" key="5">
    <source>
        <dbReference type="Proteomes" id="UP000077266"/>
    </source>
</evidence>
<dbReference type="Pfam" id="PF00130">
    <property type="entry name" value="C1_1"/>
    <property type="match status" value="1"/>
</dbReference>
<dbReference type="InParanoid" id="A0A165GB15"/>
<reference evidence="4 5" key="1">
    <citation type="journal article" date="2016" name="Mol. Biol. Evol.">
        <title>Comparative Genomics of Early-Diverging Mushroom-Forming Fungi Provides Insights into the Origins of Lignocellulose Decay Capabilities.</title>
        <authorList>
            <person name="Nagy L.G."/>
            <person name="Riley R."/>
            <person name="Tritt A."/>
            <person name="Adam C."/>
            <person name="Daum C."/>
            <person name="Floudas D."/>
            <person name="Sun H."/>
            <person name="Yadav J.S."/>
            <person name="Pangilinan J."/>
            <person name="Larsson K.H."/>
            <person name="Matsuura K."/>
            <person name="Barry K."/>
            <person name="Labutti K."/>
            <person name="Kuo R."/>
            <person name="Ohm R.A."/>
            <person name="Bhattacharya S.S."/>
            <person name="Shirouzu T."/>
            <person name="Yoshinaga Y."/>
            <person name="Martin F.M."/>
            <person name="Grigoriev I.V."/>
            <person name="Hibbett D.S."/>
        </authorList>
    </citation>
    <scope>NUCLEOTIDE SEQUENCE [LARGE SCALE GENOMIC DNA]</scope>
    <source>
        <strain evidence="4 5">HHB12029</strain>
    </source>
</reference>
<gene>
    <name evidence="4" type="ORF">EXIGLDRAFT_720571</name>
</gene>
<evidence type="ECO:0000256" key="1">
    <source>
        <dbReference type="ARBA" id="ARBA00022723"/>
    </source>
</evidence>
<dbReference type="Gene3D" id="3.30.60.20">
    <property type="match status" value="1"/>
</dbReference>
<evidence type="ECO:0000256" key="2">
    <source>
        <dbReference type="ARBA" id="ARBA00022833"/>
    </source>
</evidence>
<dbReference type="OrthoDB" id="6270916at2759"/>
<dbReference type="SMART" id="SM00109">
    <property type="entry name" value="C1"/>
    <property type="match status" value="2"/>
</dbReference>
<keyword evidence="2" id="KW-0862">Zinc</keyword>
<dbReference type="PROSITE" id="PS00479">
    <property type="entry name" value="ZF_DAG_PE_1"/>
    <property type="match status" value="1"/>
</dbReference>
<dbReference type="SUPFAM" id="SSF57889">
    <property type="entry name" value="Cysteine-rich domain"/>
    <property type="match status" value="1"/>
</dbReference>
<keyword evidence="5" id="KW-1185">Reference proteome</keyword>
<dbReference type="PROSITE" id="PS50081">
    <property type="entry name" value="ZF_DAG_PE_2"/>
    <property type="match status" value="1"/>
</dbReference>
<evidence type="ECO:0000313" key="4">
    <source>
        <dbReference type="EMBL" id="KZV90247.1"/>
    </source>
</evidence>
<evidence type="ECO:0000259" key="3">
    <source>
        <dbReference type="PROSITE" id="PS50081"/>
    </source>
</evidence>
<dbReference type="InterPro" id="IPR046349">
    <property type="entry name" value="C1-like_sf"/>
</dbReference>
<dbReference type="InterPro" id="IPR002219">
    <property type="entry name" value="PKC_DAG/PE"/>
</dbReference>
<proteinExistence type="predicted"/>
<dbReference type="InterPro" id="IPR016024">
    <property type="entry name" value="ARM-type_fold"/>
</dbReference>
<dbReference type="STRING" id="1314781.A0A165GB15"/>
<dbReference type="Proteomes" id="UP000077266">
    <property type="component" value="Unassembled WGS sequence"/>
</dbReference>
<feature type="domain" description="Phorbol-ester/DAG-type" evidence="3">
    <location>
        <begin position="577"/>
        <end position="628"/>
    </location>
</feature>
<protein>
    <recommendedName>
        <fullName evidence="3">Phorbol-ester/DAG-type domain-containing protein</fullName>
    </recommendedName>
</protein>
<organism evidence="4 5">
    <name type="scientific">Exidia glandulosa HHB12029</name>
    <dbReference type="NCBI Taxonomy" id="1314781"/>
    <lineage>
        <taxon>Eukaryota</taxon>
        <taxon>Fungi</taxon>
        <taxon>Dikarya</taxon>
        <taxon>Basidiomycota</taxon>
        <taxon>Agaricomycotina</taxon>
        <taxon>Agaricomycetes</taxon>
        <taxon>Auriculariales</taxon>
        <taxon>Exidiaceae</taxon>
        <taxon>Exidia</taxon>
    </lineage>
</organism>
<accession>A0A165GB15</accession>
<name>A0A165GB15_EXIGL</name>
<dbReference type="EMBL" id="KV426053">
    <property type="protein sequence ID" value="KZV90247.1"/>
    <property type="molecule type" value="Genomic_DNA"/>
</dbReference>
<dbReference type="GO" id="GO:0046872">
    <property type="term" value="F:metal ion binding"/>
    <property type="evidence" value="ECO:0007669"/>
    <property type="project" value="UniProtKB-KW"/>
</dbReference>
<keyword evidence="1" id="KW-0479">Metal-binding</keyword>
<dbReference type="SUPFAM" id="SSF48371">
    <property type="entry name" value="ARM repeat"/>
    <property type="match status" value="1"/>
</dbReference>
<sequence>MAGLGFQGGLHIDTSAASASQSAFMSPVQAVPSFQLSPSPDVRETGSRLRVPLDNAAIARDRMDAEKRKALAFLIGQLQARPRVPSAFEPFRVHAPPQSERRGFSPINSLVPVPYALSKKDAHPAPAAGSDDEDDGAYSKANVLCDQVAGMCNFLIHANRDGWQGLHQSYTAPVEPKSPVASSPFRRRGSGLDARLSDTARDSQLTQCISVLASLVAEDCRMPPPRASVRRPPYTLHAHTLDFASALAETQLHDPLALSDIGFAMIPAFATFPTPLLLRLLRFFHYELLHPMLDRLRAARTGRATDDLRGPHPLQEPGMISIHVDEVQDTDSSVVSHSVLTWTPWSNPRYEAGRIVASSAARQSQLVYRLSSLITPLLSALFNAPNIAPAIAQLDVAHESCRLLDTIVRFKPDAYVDVLETLAFHTTTSRPFAAGILSSVWPKAFGHAFVGSPLPTFAYPEVLSIYTARQMNQTELVGKHPLTHEFIIWRFTDDVHSQADAPHSDCQVCSISISGLGLLCPFCMCCVHMQCYDDPAGTLIRSSVSSSKEATRTNPVLKFSRVLPARRATTLTRVVKNHPFNLVHLFTLTLCGVCQKPLWGISMQGFLCAACGVPVHDACLRSGRLNGCKPNVPPSHHSVDLATLRRTFVEHYNAIVFTEDDLFDKSYEELSVAYSVLWTQLQILGFGLSNFTINIETQVPGAPKQKMEDFELQYLVKLYEAKITSELYQPGAVLTEFLHTRRHVAEHMLLYNWSVLAYVASLIKTPIELPGGMDGQVLRSPSQDLLTASTYDPDEPDDAPQAYEIVEVAHLRDVLGHDLHLTTDRAAMELLQHVANLGFFARIDGEPRLNTGSEEVKSLMCVFPLPIALDVNGDNVETLVSAIEACLADISITVNETGFLLLVRRCWPSSRHTEYALSRLARVVLQWIFAEDERLVVVARDFDRAGIAVPGVPHPNDLYPWPKTSSFLRENKRVSSNYVGYRRFLLQRYALRWLRALHDQDAEFYATTLFTHATDFAAEMDALEATDTVNMSERESVDAMIARADQILKFITKLCQSSVIFSTFDSVMRQWLKAITSLCVLNPGAIVFKSLPRLCNSDTDRSSTVLDAMPGVMTDRFPTIDLWRVVDETAQQGGPDLLEALQWMRVMAQSGVDIPINTFKQLAGVIRDSGSPLEQAATLVEAMVAGVWLKPARKQALQRLITQMHGRYSDFILEQFRAAPSPQWLKFIRHSMSVCLLLAGCDRETVVRGGLLQRSEVDPLPRRNIAPPRPERPDPLDSDLIMDLVRYVTDGPESVAPYVATFFTCLLAEQTVLETQELAEIVILNGHSLSTCVWHLYDIQLHSLSVMRMKFLLHVLVVDSQPFENILAEIFMSPDWELRFQALTRLFRIILDVTNPQFYVDGHQWRAAVAVVFVYFFEALWRDQKETVRLAADTWVQTLLPAHIDAIAACWDAYVSTAPLAGKARVVSFLAQLQPHFPKWQTLTWTTIVEVLLEELAVKGLEDESFSAVGQLSGYGFPSSTSVPNVSQDIDPNKQRIILMTLAFQMVANGIPITVPSLLKLKMHLARILGFTNVELAVAALGHDYHVTFGSLHQLPETAFPCINPMLKVLDAAERIRYPLSAMGVASETDPLMEGLVGEFFADIALRVLSNATNLAQLPYVVQRGLIESLIVIIHKHDVEANRALKALQGDIRSAVRAVTDLILLDASYEIRYIALTAALVFLKRYPKLCAKIINHQVHTVMTLLSGLTASKDDMLVGQGRNFLVSAFSQFTTIGLFWNLAKKPLSQSVFAVLHAVLQEKQDIVVVTPETPHNDSLKDMVLRSTLLLALEQTDEGALGPVLENLKTFVEEVHLHGYTVEMIQFVGVCLAKFATQTADWDYTVFNPNPLISLTTAIIKHNRAQSRDLLGQLEDFLRAVLRKFDVTKDSLDKSLQAGTSFIRRGGPWNNIAIAILDVLSNALNSKINMSTTSLRAITEILSSQSLNRNNRQHVFPPDQIIDAAGHAVLFLSTLTVPDRYQQSDVYAFLSTAALVLHAARHDPGFLPTVIAGTRMRVRTWNLLVLQALRESSPSIAVQLFGYLPLYAQAFETELQVAFTAGGNALIPPPAVIGDVTHAATGARLWLLLARRRFTGSVVVESQPDTVLEDMARLYDPSNPQANMRTNAAPADQGEANVAEWRVWNELWPALERFARSLVQDGTPVANGTLAELAWAQLVDLVHFARLSQSAVAQEISNFAALLERMQSMPLEKSLSTKLARTVNAFNESPAPTPFDTLVAQTADQLWIAEKAYSAMNMGAGLGMGQRRNVDGARRRAAMATA</sequence>